<sequence>MPPKSGQPSSSSPVNKINRQAVEGEHGDASHAMPLPTFFPILACQQKYRSQLVNRNVILGCVIDFGFLRSIKFTYLAHFRAFGWSGYLSMNRRVYQDLVRMFYANIHVSNCDSEWQEEFSTYVLGTSFHITTLVLSVHLGLSDKGEEYPTSFDKLQACHEIFKDPSIKKVNKIAAELGPHERVLYLIVAHTINPRSKQVQCHHW</sequence>
<organism evidence="1 2">
    <name type="scientific">Forsythia ovata</name>
    <dbReference type="NCBI Taxonomy" id="205694"/>
    <lineage>
        <taxon>Eukaryota</taxon>
        <taxon>Viridiplantae</taxon>
        <taxon>Streptophyta</taxon>
        <taxon>Embryophyta</taxon>
        <taxon>Tracheophyta</taxon>
        <taxon>Spermatophyta</taxon>
        <taxon>Magnoliopsida</taxon>
        <taxon>eudicotyledons</taxon>
        <taxon>Gunneridae</taxon>
        <taxon>Pentapetalae</taxon>
        <taxon>asterids</taxon>
        <taxon>lamiids</taxon>
        <taxon>Lamiales</taxon>
        <taxon>Oleaceae</taxon>
        <taxon>Forsythieae</taxon>
        <taxon>Forsythia</taxon>
    </lineage>
</organism>
<accession>A0ABD1WWE0</accession>
<dbReference type="Proteomes" id="UP001604277">
    <property type="component" value="Unassembled WGS sequence"/>
</dbReference>
<dbReference type="EMBL" id="JBFOLJ010000002">
    <property type="protein sequence ID" value="KAL2552575.1"/>
    <property type="molecule type" value="Genomic_DNA"/>
</dbReference>
<reference evidence="2" key="1">
    <citation type="submission" date="2024-07" db="EMBL/GenBank/DDBJ databases">
        <title>Two chromosome-level genome assemblies of Korean endemic species Abeliophyllum distichum and Forsythia ovata (Oleaceae).</title>
        <authorList>
            <person name="Jang H."/>
        </authorList>
    </citation>
    <scope>NUCLEOTIDE SEQUENCE [LARGE SCALE GENOMIC DNA]</scope>
</reference>
<gene>
    <name evidence="1" type="ORF">Fot_06194</name>
</gene>
<protein>
    <submittedName>
        <fullName evidence="1">Uncharacterized protein</fullName>
    </submittedName>
</protein>
<name>A0ABD1WWE0_9LAMI</name>
<dbReference type="AlphaFoldDB" id="A0ABD1WWE0"/>
<comment type="caution">
    <text evidence="1">The sequence shown here is derived from an EMBL/GenBank/DDBJ whole genome shotgun (WGS) entry which is preliminary data.</text>
</comment>
<proteinExistence type="predicted"/>
<keyword evidence="2" id="KW-1185">Reference proteome</keyword>
<evidence type="ECO:0000313" key="1">
    <source>
        <dbReference type="EMBL" id="KAL2552575.1"/>
    </source>
</evidence>
<evidence type="ECO:0000313" key="2">
    <source>
        <dbReference type="Proteomes" id="UP001604277"/>
    </source>
</evidence>